<dbReference type="HOGENOM" id="CLU_2254850_0_0_1"/>
<dbReference type="InParanoid" id="K3XNH4"/>
<dbReference type="Gramene" id="KQL07585">
    <property type="protein sequence ID" value="KQL07585"/>
    <property type="gene ID" value="SETIT_003447mg"/>
</dbReference>
<accession>K3XNH4</accession>
<protein>
    <submittedName>
        <fullName evidence="1">Uncharacterized protein</fullName>
    </submittedName>
</protein>
<dbReference type="Proteomes" id="UP000004995">
    <property type="component" value="Unassembled WGS sequence"/>
</dbReference>
<keyword evidence="2" id="KW-1185">Reference proteome</keyword>
<dbReference type="EMBL" id="AGNK02003354">
    <property type="status" value="NOT_ANNOTATED_CDS"/>
    <property type="molecule type" value="Genomic_DNA"/>
</dbReference>
<sequence length="104" mass="11494">MRRPTRIAPRGHAPGISMCALGFSSRHLSVCHVATPPYARSICRWTRLPSGMRIRPAVAAIAHGRLRFGQSKNTSAHAYASTRWPIPIGRRLINLATILIKTID</sequence>
<reference evidence="1" key="2">
    <citation type="submission" date="2018-08" db="UniProtKB">
        <authorList>
            <consortium name="EnsemblPlants"/>
        </authorList>
    </citation>
    <scope>IDENTIFICATION</scope>
    <source>
        <strain evidence="1">Yugu1</strain>
    </source>
</reference>
<dbReference type="EnsemblPlants" id="KQL07585">
    <property type="protein sequence ID" value="KQL07585"/>
    <property type="gene ID" value="SETIT_003447mg"/>
</dbReference>
<dbReference type="AlphaFoldDB" id="K3XNH4"/>
<name>K3XNH4_SETIT</name>
<organism evidence="1 2">
    <name type="scientific">Setaria italica</name>
    <name type="common">Foxtail millet</name>
    <name type="synonym">Panicum italicum</name>
    <dbReference type="NCBI Taxonomy" id="4555"/>
    <lineage>
        <taxon>Eukaryota</taxon>
        <taxon>Viridiplantae</taxon>
        <taxon>Streptophyta</taxon>
        <taxon>Embryophyta</taxon>
        <taxon>Tracheophyta</taxon>
        <taxon>Spermatophyta</taxon>
        <taxon>Magnoliopsida</taxon>
        <taxon>Liliopsida</taxon>
        <taxon>Poales</taxon>
        <taxon>Poaceae</taxon>
        <taxon>PACMAD clade</taxon>
        <taxon>Panicoideae</taxon>
        <taxon>Panicodae</taxon>
        <taxon>Paniceae</taxon>
        <taxon>Cenchrinae</taxon>
        <taxon>Setaria</taxon>
    </lineage>
</organism>
<evidence type="ECO:0000313" key="1">
    <source>
        <dbReference type="EnsemblPlants" id="KQL07585"/>
    </source>
</evidence>
<proteinExistence type="predicted"/>
<evidence type="ECO:0000313" key="2">
    <source>
        <dbReference type="Proteomes" id="UP000004995"/>
    </source>
</evidence>
<reference evidence="2" key="1">
    <citation type="journal article" date="2012" name="Nat. Biotechnol.">
        <title>Reference genome sequence of the model plant Setaria.</title>
        <authorList>
            <person name="Bennetzen J.L."/>
            <person name="Schmutz J."/>
            <person name="Wang H."/>
            <person name="Percifield R."/>
            <person name="Hawkins J."/>
            <person name="Pontaroli A.C."/>
            <person name="Estep M."/>
            <person name="Feng L."/>
            <person name="Vaughn J.N."/>
            <person name="Grimwood J."/>
            <person name="Jenkins J."/>
            <person name="Barry K."/>
            <person name="Lindquist E."/>
            <person name="Hellsten U."/>
            <person name="Deshpande S."/>
            <person name="Wang X."/>
            <person name="Wu X."/>
            <person name="Mitros T."/>
            <person name="Triplett J."/>
            <person name="Yang X."/>
            <person name="Ye C.Y."/>
            <person name="Mauro-Herrera M."/>
            <person name="Wang L."/>
            <person name="Li P."/>
            <person name="Sharma M."/>
            <person name="Sharma R."/>
            <person name="Ronald P.C."/>
            <person name="Panaud O."/>
            <person name="Kellogg E.A."/>
            <person name="Brutnell T.P."/>
            <person name="Doust A.N."/>
            <person name="Tuskan G.A."/>
            <person name="Rokhsar D."/>
            <person name="Devos K.M."/>
        </authorList>
    </citation>
    <scope>NUCLEOTIDE SEQUENCE [LARGE SCALE GENOMIC DNA]</scope>
    <source>
        <strain evidence="2">cv. Yugu1</strain>
    </source>
</reference>